<keyword evidence="14" id="KW-1133">Transmembrane helix</keyword>
<sequence>MSASAHSTAHSHSPVPEQPEEESRRDFLILATGAVSAVGVAGAAWPFIRSWSPSADVLSQATTEVDISALGKGQMITVPWQGKPVFILHRTDEQIASAKKGDAEKLPDPAKDAERAQKPEYLVLLAICTHLGCVPQPIGTGNYGGFLCPCHGSHYDTSGRIRQGPAPKNLEVPFYAFKDDKTLVIGKAVG</sequence>
<evidence type="ECO:0000259" key="23">
    <source>
        <dbReference type="PROSITE" id="PS51296"/>
    </source>
</evidence>
<dbReference type="RefSeq" id="WP_420906287.1">
    <property type="nucleotide sequence ID" value="NZ_BAAFGK010000005.1"/>
</dbReference>
<evidence type="ECO:0000256" key="6">
    <source>
        <dbReference type="ARBA" id="ARBA00019816"/>
    </source>
</evidence>
<keyword evidence="9" id="KW-0812">Transmembrane</keyword>
<protein>
    <recommendedName>
        <fullName evidence="6 20">Ubiquinol-cytochrome c reductase iron-sulfur subunit</fullName>
        <ecNumber evidence="5 20">7.1.1.8</ecNumber>
    </recommendedName>
</protein>
<dbReference type="PANTHER" id="PTHR10134">
    <property type="entry name" value="CYTOCHROME B-C1 COMPLEX SUBUNIT RIESKE, MITOCHONDRIAL"/>
    <property type="match status" value="1"/>
</dbReference>
<evidence type="ECO:0000256" key="22">
    <source>
        <dbReference type="SAM" id="MobiDB-lite"/>
    </source>
</evidence>
<dbReference type="PRINTS" id="PR00162">
    <property type="entry name" value="RIESKE"/>
</dbReference>
<dbReference type="NCBIfam" id="TIGR01416">
    <property type="entry name" value="Rieske_proteo"/>
    <property type="match status" value="1"/>
</dbReference>
<dbReference type="CDD" id="cd03470">
    <property type="entry name" value="Rieske_cytochrome_bc1"/>
    <property type="match status" value="1"/>
</dbReference>
<dbReference type="EC" id="7.1.1.8" evidence="5 20"/>
<comment type="miscellaneous">
    <text evidence="20">The Rieske protein is a high potential 2Fe-2S protein.</text>
</comment>
<evidence type="ECO:0000256" key="2">
    <source>
        <dbReference type="ARBA" id="ARBA00004162"/>
    </source>
</evidence>
<evidence type="ECO:0000256" key="11">
    <source>
        <dbReference type="ARBA" id="ARBA00022723"/>
    </source>
</evidence>
<feature type="compositionally biased region" description="Low complexity" evidence="22">
    <location>
        <begin position="1"/>
        <end position="13"/>
    </location>
</feature>
<dbReference type="Pfam" id="PF00355">
    <property type="entry name" value="Rieske"/>
    <property type="match status" value="1"/>
</dbReference>
<keyword evidence="25" id="KW-1185">Reference proteome</keyword>
<feature type="domain" description="Rieske" evidence="23">
    <location>
        <begin position="85"/>
        <end position="184"/>
    </location>
</feature>
<evidence type="ECO:0000256" key="21">
    <source>
        <dbReference type="RuleBase" id="RU004497"/>
    </source>
</evidence>
<comment type="catalytic activity">
    <reaction evidence="19 20">
        <text>a quinol + 2 Fe(III)-[cytochrome c](out) = a quinone + 2 Fe(II)-[cytochrome c](out) + 2 H(+)(out)</text>
        <dbReference type="Rhea" id="RHEA:11484"/>
        <dbReference type="Rhea" id="RHEA-COMP:10350"/>
        <dbReference type="Rhea" id="RHEA-COMP:14399"/>
        <dbReference type="ChEBI" id="CHEBI:15378"/>
        <dbReference type="ChEBI" id="CHEBI:24646"/>
        <dbReference type="ChEBI" id="CHEBI:29033"/>
        <dbReference type="ChEBI" id="CHEBI:29034"/>
        <dbReference type="ChEBI" id="CHEBI:132124"/>
        <dbReference type="EC" id="7.1.1.8"/>
    </reaction>
</comment>
<dbReference type="Gene3D" id="1.20.5.510">
    <property type="entry name" value="Single helix bin"/>
    <property type="match status" value="1"/>
</dbReference>
<evidence type="ECO:0000256" key="7">
    <source>
        <dbReference type="ARBA" id="ARBA00022448"/>
    </source>
</evidence>
<evidence type="ECO:0000256" key="8">
    <source>
        <dbReference type="ARBA" id="ARBA00022475"/>
    </source>
</evidence>
<dbReference type="InterPro" id="IPR006311">
    <property type="entry name" value="TAT_signal"/>
</dbReference>
<evidence type="ECO:0000256" key="9">
    <source>
        <dbReference type="ARBA" id="ARBA00022692"/>
    </source>
</evidence>
<evidence type="ECO:0000256" key="13">
    <source>
        <dbReference type="ARBA" id="ARBA00022982"/>
    </source>
</evidence>
<comment type="cofactor">
    <cofactor evidence="20">
        <name>[2Fe-2S] cluster</name>
        <dbReference type="ChEBI" id="CHEBI:190135"/>
    </cofactor>
    <text evidence="20">Binds 1 [2Fe-2S] cluster per subunit.</text>
</comment>
<dbReference type="Proteomes" id="UP001628193">
    <property type="component" value="Unassembled WGS sequence"/>
</dbReference>
<evidence type="ECO:0000256" key="16">
    <source>
        <dbReference type="ARBA" id="ARBA00023014"/>
    </source>
</evidence>
<evidence type="ECO:0000256" key="19">
    <source>
        <dbReference type="ARBA" id="ARBA00029351"/>
    </source>
</evidence>
<accession>A0ABQ0CCF5</accession>
<dbReference type="InterPro" id="IPR014349">
    <property type="entry name" value="Rieske_Fe-S_prot"/>
</dbReference>
<dbReference type="PROSITE" id="PS51296">
    <property type="entry name" value="RIESKE"/>
    <property type="match status" value="1"/>
</dbReference>
<dbReference type="InterPro" id="IPR019470">
    <property type="entry name" value="Ubiq_cytC_Rdtase_Fe-S_su_TAT"/>
</dbReference>
<evidence type="ECO:0000256" key="12">
    <source>
        <dbReference type="ARBA" id="ARBA00022967"/>
    </source>
</evidence>
<evidence type="ECO:0000256" key="14">
    <source>
        <dbReference type="ARBA" id="ARBA00022989"/>
    </source>
</evidence>
<evidence type="ECO:0000313" key="25">
    <source>
        <dbReference type="Proteomes" id="UP001628193"/>
    </source>
</evidence>
<dbReference type="Gene3D" id="2.102.10.10">
    <property type="entry name" value="Rieske [2Fe-2S] iron-sulphur domain"/>
    <property type="match status" value="1"/>
</dbReference>
<comment type="function">
    <text evidence="1">Component of the ubiquinol-cytochrome c reductase complex (complex III or cytochrome b-c1 complex), which is a respiratory chain that generates an electrochemical potential coupled to ATP synthesis.</text>
</comment>
<organism evidence="24 25">
    <name type="scientific">Candidatus Magnetaquiglobus chichijimensis</name>
    <dbReference type="NCBI Taxonomy" id="3141448"/>
    <lineage>
        <taxon>Bacteria</taxon>
        <taxon>Pseudomonadati</taxon>
        <taxon>Pseudomonadota</taxon>
        <taxon>Magnetococcia</taxon>
        <taxon>Magnetococcales</taxon>
        <taxon>Candidatus Magnetaquicoccaceae</taxon>
        <taxon>Candidatus Magnetaquiglobus</taxon>
    </lineage>
</organism>
<dbReference type="EMBL" id="BAAFGK010000005">
    <property type="protein sequence ID" value="GAB0058567.1"/>
    <property type="molecule type" value="Genomic_DNA"/>
</dbReference>
<dbReference type="InterPro" id="IPR017941">
    <property type="entry name" value="Rieske_2Fe-2S"/>
</dbReference>
<keyword evidence="15" id="KW-0408">Iron</keyword>
<gene>
    <name evidence="24" type="ORF">SIID45300_02918</name>
</gene>
<comment type="caution">
    <text evidence="24">The sequence shown here is derived from an EMBL/GenBank/DDBJ whole genome shotgun (WGS) entry which is preliminary data.</text>
</comment>
<keyword evidence="7 20" id="KW-0813">Transport</keyword>
<reference evidence="24 25" key="1">
    <citation type="submission" date="2024-09" db="EMBL/GenBank/DDBJ databases">
        <title>Draft genome sequence of Candidatus Magnetaquicoccaceae bacterium FCR-1.</title>
        <authorList>
            <person name="Shimoshige H."/>
            <person name="Shimamura S."/>
            <person name="Taoka A."/>
            <person name="Kobayashi H."/>
            <person name="Maekawa T."/>
        </authorList>
    </citation>
    <scope>NUCLEOTIDE SEQUENCE [LARGE SCALE GENOMIC DNA]</scope>
    <source>
        <strain evidence="24 25">FCR-1</strain>
    </source>
</reference>
<evidence type="ECO:0000256" key="5">
    <source>
        <dbReference type="ARBA" id="ARBA00012951"/>
    </source>
</evidence>
<keyword evidence="8" id="KW-1003">Cell membrane</keyword>
<keyword evidence="11" id="KW-0479">Metal-binding</keyword>
<keyword evidence="13 20" id="KW-0249">Electron transport</keyword>
<dbReference type="InterPro" id="IPR006317">
    <property type="entry name" value="Ubiquinol_cyt_c_Rdtase_Fe-S-su"/>
</dbReference>
<evidence type="ECO:0000313" key="24">
    <source>
        <dbReference type="EMBL" id="GAB0058567.1"/>
    </source>
</evidence>
<evidence type="ECO:0000256" key="15">
    <source>
        <dbReference type="ARBA" id="ARBA00023004"/>
    </source>
</evidence>
<dbReference type="Pfam" id="PF10399">
    <property type="entry name" value="UCR_Fe-S_N"/>
    <property type="match status" value="1"/>
</dbReference>
<evidence type="ECO:0000256" key="18">
    <source>
        <dbReference type="ARBA" id="ARBA00023157"/>
    </source>
</evidence>
<keyword evidence="16" id="KW-0411">Iron-sulfur</keyword>
<keyword evidence="12" id="KW-1278">Translocase</keyword>
<comment type="similarity">
    <text evidence="3">Belongs to the Rieske iron-sulfur protein family.</text>
</comment>
<evidence type="ECO:0000256" key="17">
    <source>
        <dbReference type="ARBA" id="ARBA00023136"/>
    </source>
</evidence>
<feature type="region of interest" description="Disordered" evidence="22">
    <location>
        <begin position="1"/>
        <end position="23"/>
    </location>
</feature>
<comment type="subcellular location">
    <subcellularLocation>
        <location evidence="2">Cell membrane</location>
        <topology evidence="2">Single-pass membrane protein</topology>
    </subcellularLocation>
</comment>
<comment type="subunit">
    <text evidence="4 21">The main subunits of complex b-c1 are: cytochrome b, cytochrome c1 and the Rieske protein.</text>
</comment>
<keyword evidence="18" id="KW-1015">Disulfide bond</keyword>
<evidence type="ECO:0000256" key="1">
    <source>
        <dbReference type="ARBA" id="ARBA00002444"/>
    </source>
</evidence>
<name>A0ABQ0CCF5_9PROT</name>
<evidence type="ECO:0000256" key="4">
    <source>
        <dbReference type="ARBA" id="ARBA00011649"/>
    </source>
</evidence>
<evidence type="ECO:0000256" key="10">
    <source>
        <dbReference type="ARBA" id="ARBA00022714"/>
    </source>
</evidence>
<dbReference type="PROSITE" id="PS51318">
    <property type="entry name" value="TAT"/>
    <property type="match status" value="1"/>
</dbReference>
<proteinExistence type="inferred from homology"/>
<evidence type="ECO:0000256" key="3">
    <source>
        <dbReference type="ARBA" id="ARBA00010651"/>
    </source>
</evidence>
<dbReference type="InterPro" id="IPR005805">
    <property type="entry name" value="Rieske_Fe-S_prot_C"/>
</dbReference>
<evidence type="ECO:0000256" key="20">
    <source>
        <dbReference type="RuleBase" id="RU004494"/>
    </source>
</evidence>
<keyword evidence="17" id="KW-0472">Membrane</keyword>
<dbReference type="SUPFAM" id="SSF50022">
    <property type="entry name" value="ISP domain"/>
    <property type="match status" value="1"/>
</dbReference>
<dbReference type="InterPro" id="IPR036922">
    <property type="entry name" value="Rieske_2Fe-2S_sf"/>
</dbReference>
<keyword evidence="10" id="KW-0001">2Fe-2S</keyword>